<accession>A0A5C6ZJ26</accession>
<protein>
    <recommendedName>
        <fullName evidence="5">CAP-Gly protein</fullName>
    </recommendedName>
</protein>
<keyword evidence="1" id="KW-0175">Coiled coil</keyword>
<name>A0A5C6ZJ26_9FLAO</name>
<evidence type="ECO:0008006" key="5">
    <source>
        <dbReference type="Google" id="ProtNLM"/>
    </source>
</evidence>
<keyword evidence="2" id="KW-0812">Transmembrane</keyword>
<sequence>MKNVSTHLNYAKNRISRISWGGVLAGALTAITISFLLNLLGLGLGLNSIDPLTEAQPFSGLGIGTIVWWVLSNLAALFVGGLIAARAAGLPSGADGGIHGFLAWGAYLLVSIFIVTSITGSIFSGMGSLVSSVFGGDSAKEVVVNMKKAQDATQSGTDTTIQGVKDEIYQILETAQEYNLIPEGSKSEVKAEYNEAKAETQKAIKELDLKDALTDFVNDVSVNLDRNGDLDISVEGNQEYIDKETLKDYLTENTALSDEEINGVITKWETKIDKAITEIEETYAEAKEQALKASEEVSDALGTASIYLFFMLLLGALAAFFGGATGAPKLGVIEERNQDLQDEQHM</sequence>
<feature type="transmembrane region" description="Helical" evidence="2">
    <location>
        <begin position="306"/>
        <end position="327"/>
    </location>
</feature>
<reference evidence="3 4" key="1">
    <citation type="submission" date="2019-08" db="EMBL/GenBank/DDBJ databases">
        <title>Genomes of Subsaximicrobium wynnwilliamsii strains.</title>
        <authorList>
            <person name="Bowman J.P."/>
        </authorList>
    </citation>
    <scope>NUCLEOTIDE SEQUENCE [LARGE SCALE GENOMIC DNA]</scope>
    <source>
        <strain evidence="3 4">2-80-2</strain>
    </source>
</reference>
<keyword evidence="2" id="KW-0472">Membrane</keyword>
<dbReference type="Proteomes" id="UP000321578">
    <property type="component" value="Unassembled WGS sequence"/>
</dbReference>
<gene>
    <name evidence="3" type="ORF">ESY86_06860</name>
</gene>
<feature type="transmembrane region" description="Helical" evidence="2">
    <location>
        <begin position="66"/>
        <end position="89"/>
    </location>
</feature>
<feature type="transmembrane region" description="Helical" evidence="2">
    <location>
        <begin position="20"/>
        <end position="46"/>
    </location>
</feature>
<feature type="transmembrane region" description="Helical" evidence="2">
    <location>
        <begin position="101"/>
        <end position="123"/>
    </location>
</feature>
<evidence type="ECO:0000313" key="4">
    <source>
        <dbReference type="Proteomes" id="UP000321578"/>
    </source>
</evidence>
<evidence type="ECO:0000256" key="1">
    <source>
        <dbReference type="SAM" id="Coils"/>
    </source>
</evidence>
<dbReference type="AlphaFoldDB" id="A0A5C6ZJ26"/>
<dbReference type="RefSeq" id="WP_147085858.1">
    <property type="nucleotide sequence ID" value="NZ_VORM01000028.1"/>
</dbReference>
<proteinExistence type="predicted"/>
<keyword evidence="2" id="KW-1133">Transmembrane helix</keyword>
<evidence type="ECO:0000256" key="2">
    <source>
        <dbReference type="SAM" id="Phobius"/>
    </source>
</evidence>
<comment type="caution">
    <text evidence="3">The sequence shown here is derived from an EMBL/GenBank/DDBJ whole genome shotgun (WGS) entry which is preliminary data.</text>
</comment>
<feature type="coiled-coil region" evidence="1">
    <location>
        <begin position="265"/>
        <end position="296"/>
    </location>
</feature>
<dbReference type="OrthoDB" id="2154696at2"/>
<dbReference type="EMBL" id="VORO01000005">
    <property type="protein sequence ID" value="TXD89913.1"/>
    <property type="molecule type" value="Genomic_DNA"/>
</dbReference>
<organism evidence="3 4">
    <name type="scientific">Subsaximicrobium wynnwilliamsii</name>
    <dbReference type="NCBI Taxonomy" id="291179"/>
    <lineage>
        <taxon>Bacteria</taxon>
        <taxon>Pseudomonadati</taxon>
        <taxon>Bacteroidota</taxon>
        <taxon>Flavobacteriia</taxon>
        <taxon>Flavobacteriales</taxon>
        <taxon>Flavobacteriaceae</taxon>
        <taxon>Subsaximicrobium</taxon>
    </lineage>
</organism>
<keyword evidence="4" id="KW-1185">Reference proteome</keyword>
<evidence type="ECO:0000313" key="3">
    <source>
        <dbReference type="EMBL" id="TXD89913.1"/>
    </source>
</evidence>